<comment type="subcellular location">
    <subcellularLocation>
        <location evidence="1">Membrane</location>
    </subcellularLocation>
</comment>
<dbReference type="PROSITE" id="PS50835">
    <property type="entry name" value="IG_LIKE"/>
    <property type="match status" value="2"/>
</dbReference>
<dbReference type="AlphaFoldDB" id="A0A087XRU0"/>
<dbReference type="SMART" id="SM00408">
    <property type="entry name" value="IGc2"/>
    <property type="match status" value="2"/>
</dbReference>
<feature type="domain" description="Ig-like" evidence="6">
    <location>
        <begin position="58"/>
        <end position="163"/>
    </location>
</feature>
<protein>
    <recommendedName>
        <fullName evidence="6">Ig-like domain-containing protein</fullName>
    </recommendedName>
</protein>
<feature type="compositionally biased region" description="Polar residues" evidence="4">
    <location>
        <begin position="348"/>
        <end position="364"/>
    </location>
</feature>
<evidence type="ECO:0000256" key="1">
    <source>
        <dbReference type="ARBA" id="ARBA00004370"/>
    </source>
</evidence>
<dbReference type="STRING" id="48698.ENSPFOP00000008493"/>
<evidence type="ECO:0000256" key="2">
    <source>
        <dbReference type="ARBA" id="ARBA00023136"/>
    </source>
</evidence>
<dbReference type="SUPFAM" id="SSF48726">
    <property type="entry name" value="Immunoglobulin"/>
    <property type="match status" value="3"/>
</dbReference>
<dbReference type="EMBL" id="AYCK01025712">
    <property type="status" value="NOT_ANNOTATED_CDS"/>
    <property type="molecule type" value="Genomic_DNA"/>
</dbReference>
<dbReference type="Pfam" id="PF07686">
    <property type="entry name" value="V-set"/>
    <property type="match status" value="2"/>
</dbReference>
<dbReference type="GO" id="GO:0009897">
    <property type="term" value="C:external side of plasma membrane"/>
    <property type="evidence" value="ECO:0007669"/>
    <property type="project" value="TreeGrafter"/>
</dbReference>
<dbReference type="InterPro" id="IPR013106">
    <property type="entry name" value="Ig_V-set"/>
</dbReference>
<dbReference type="PANTHER" id="PTHR24100:SF151">
    <property type="entry name" value="ICOS LIGAND"/>
    <property type="match status" value="1"/>
</dbReference>
<dbReference type="PANTHER" id="PTHR24100">
    <property type="entry name" value="BUTYROPHILIN"/>
    <property type="match status" value="1"/>
</dbReference>
<proteinExistence type="predicted"/>
<dbReference type="InterPro" id="IPR003598">
    <property type="entry name" value="Ig_sub2"/>
</dbReference>
<dbReference type="SMART" id="SM00409">
    <property type="entry name" value="IG"/>
    <property type="match status" value="2"/>
</dbReference>
<evidence type="ECO:0000256" key="5">
    <source>
        <dbReference type="SAM" id="Phobius"/>
    </source>
</evidence>
<dbReference type="GO" id="GO:0001817">
    <property type="term" value="P:regulation of cytokine production"/>
    <property type="evidence" value="ECO:0007669"/>
    <property type="project" value="TreeGrafter"/>
</dbReference>
<dbReference type="SMART" id="SM00406">
    <property type="entry name" value="IGv"/>
    <property type="match status" value="2"/>
</dbReference>
<evidence type="ECO:0000313" key="8">
    <source>
        <dbReference type="Proteomes" id="UP000028760"/>
    </source>
</evidence>
<accession>A0A087XRU0</accession>
<feature type="domain" description="Ig-like" evidence="6">
    <location>
        <begin position="173"/>
        <end position="276"/>
    </location>
</feature>
<reference evidence="8" key="1">
    <citation type="submission" date="2013-10" db="EMBL/GenBank/DDBJ databases">
        <authorList>
            <person name="Schartl M."/>
            <person name="Warren W."/>
        </authorList>
    </citation>
    <scope>NUCLEOTIDE SEQUENCE [LARGE SCALE GENOMIC DNA]</scope>
    <source>
        <strain evidence="8">female</strain>
    </source>
</reference>
<keyword evidence="5" id="KW-0812">Transmembrane</keyword>
<dbReference type="InterPro" id="IPR003599">
    <property type="entry name" value="Ig_sub"/>
</dbReference>
<evidence type="ECO:0000256" key="3">
    <source>
        <dbReference type="ARBA" id="ARBA00023319"/>
    </source>
</evidence>
<dbReference type="InterPro" id="IPR036179">
    <property type="entry name" value="Ig-like_dom_sf"/>
</dbReference>
<name>A0A087XRU0_POEFO</name>
<keyword evidence="8" id="KW-1185">Reference proteome</keyword>
<dbReference type="GeneTree" id="ENSGT00940000165931"/>
<reference evidence="7" key="3">
    <citation type="submission" date="2025-09" db="UniProtKB">
        <authorList>
            <consortium name="Ensembl"/>
        </authorList>
    </citation>
    <scope>IDENTIFICATION</scope>
</reference>
<feature type="region of interest" description="Disordered" evidence="4">
    <location>
        <begin position="336"/>
        <end position="382"/>
    </location>
</feature>
<keyword evidence="2 5" id="KW-0472">Membrane</keyword>
<dbReference type="EMBL" id="AYCK01025711">
    <property type="status" value="NOT_ANNOTATED_CDS"/>
    <property type="molecule type" value="Genomic_DNA"/>
</dbReference>
<dbReference type="Gene3D" id="2.60.40.10">
    <property type="entry name" value="Immunoglobulins"/>
    <property type="match status" value="3"/>
</dbReference>
<dbReference type="InterPro" id="IPR013783">
    <property type="entry name" value="Ig-like_fold"/>
</dbReference>
<evidence type="ECO:0000313" key="7">
    <source>
        <dbReference type="Ensembl" id="ENSPFOP00000008493.2"/>
    </source>
</evidence>
<dbReference type="InterPro" id="IPR050504">
    <property type="entry name" value="IgSF_BTN/MOG"/>
</dbReference>
<reference evidence="7" key="2">
    <citation type="submission" date="2025-08" db="UniProtKB">
        <authorList>
            <consortium name="Ensembl"/>
        </authorList>
    </citation>
    <scope>IDENTIFICATION</scope>
</reference>
<organism evidence="7 8">
    <name type="scientific">Poecilia formosa</name>
    <name type="common">Amazon molly</name>
    <name type="synonym">Limia formosa</name>
    <dbReference type="NCBI Taxonomy" id="48698"/>
    <lineage>
        <taxon>Eukaryota</taxon>
        <taxon>Metazoa</taxon>
        <taxon>Chordata</taxon>
        <taxon>Craniata</taxon>
        <taxon>Vertebrata</taxon>
        <taxon>Euteleostomi</taxon>
        <taxon>Actinopterygii</taxon>
        <taxon>Neopterygii</taxon>
        <taxon>Teleostei</taxon>
        <taxon>Neoteleostei</taxon>
        <taxon>Acanthomorphata</taxon>
        <taxon>Ovalentaria</taxon>
        <taxon>Atherinomorphae</taxon>
        <taxon>Cyprinodontiformes</taxon>
        <taxon>Poeciliidae</taxon>
        <taxon>Poeciliinae</taxon>
        <taxon>Poecilia</taxon>
    </lineage>
</organism>
<feature type="compositionally biased region" description="Polar residues" evidence="4">
    <location>
        <begin position="371"/>
        <end position="382"/>
    </location>
</feature>
<keyword evidence="3" id="KW-0393">Immunoglobulin domain</keyword>
<sequence length="382" mass="43010">MFKDRVDLQDKQMKDGNVSLVLRNVTTDDRGAYECRVVQTNSRTETVFIINLDVLPPPDQRNITAQAGQNTSLPCRSPDNKPVVVVEWIRPDLGSEYVLLYRNDQLDLENKHVMFKDRVDLQDRQMKDGNVSLVLRKVTTDDRGAYECQVVQRETNSRRKTIVIINLDVLPPPDQRNITAQAGQNTSLPCRSPDNKPVVVVEWIRPDLGSEYVLLYRNDQLDLENKHVMFKDRVDLQDRQMKDGNVSLVLRKVTTDDRGAYECQVVQRETNSRRMTIVIINLDVLPPPGEPDGVKRDGSDLVLVVGVSVGVVVGLVALGIILYLIRKKALCWSPKPNQPPVDPAGAQQLLTNQNQPAEQKVQSDLQDDGSRTSADPSSRITD</sequence>
<evidence type="ECO:0000256" key="4">
    <source>
        <dbReference type="SAM" id="MobiDB-lite"/>
    </source>
</evidence>
<dbReference type="InterPro" id="IPR007110">
    <property type="entry name" value="Ig-like_dom"/>
</dbReference>
<feature type="transmembrane region" description="Helical" evidence="5">
    <location>
        <begin position="301"/>
        <end position="325"/>
    </location>
</feature>
<dbReference type="GO" id="GO:0005102">
    <property type="term" value="F:signaling receptor binding"/>
    <property type="evidence" value="ECO:0007669"/>
    <property type="project" value="TreeGrafter"/>
</dbReference>
<keyword evidence="5" id="KW-1133">Transmembrane helix</keyword>
<dbReference type="Proteomes" id="UP000028760">
    <property type="component" value="Unassembled WGS sequence"/>
</dbReference>
<dbReference type="GO" id="GO:0050852">
    <property type="term" value="P:T cell receptor signaling pathway"/>
    <property type="evidence" value="ECO:0007669"/>
    <property type="project" value="TreeGrafter"/>
</dbReference>
<dbReference type="Ensembl" id="ENSPFOT00000008505.2">
    <property type="protein sequence ID" value="ENSPFOP00000008493.2"/>
    <property type="gene ID" value="ENSPFOG00000008562.2"/>
</dbReference>
<evidence type="ECO:0000259" key="6">
    <source>
        <dbReference type="PROSITE" id="PS50835"/>
    </source>
</evidence>
<dbReference type="eggNOG" id="ENOG502SVGE">
    <property type="taxonomic scope" value="Eukaryota"/>
</dbReference>